<protein>
    <submittedName>
        <fullName evidence="2">Uncharacterized protein</fullName>
    </submittedName>
</protein>
<name>A0A0F9CDG6_9ZZZZ</name>
<feature type="compositionally biased region" description="Polar residues" evidence="1">
    <location>
        <begin position="20"/>
        <end position="29"/>
    </location>
</feature>
<comment type="caution">
    <text evidence="2">The sequence shown here is derived from an EMBL/GenBank/DDBJ whole genome shotgun (WGS) entry which is preliminary data.</text>
</comment>
<feature type="non-terminal residue" evidence="2">
    <location>
        <position position="1"/>
    </location>
</feature>
<gene>
    <name evidence="2" type="ORF">LCGC14_2415270</name>
</gene>
<proteinExistence type="predicted"/>
<feature type="compositionally biased region" description="Basic and acidic residues" evidence="1">
    <location>
        <begin position="1"/>
        <end position="18"/>
    </location>
</feature>
<dbReference type="AlphaFoldDB" id="A0A0F9CDG6"/>
<organism evidence="2">
    <name type="scientific">marine sediment metagenome</name>
    <dbReference type="NCBI Taxonomy" id="412755"/>
    <lineage>
        <taxon>unclassified sequences</taxon>
        <taxon>metagenomes</taxon>
        <taxon>ecological metagenomes</taxon>
    </lineage>
</organism>
<accession>A0A0F9CDG6</accession>
<evidence type="ECO:0000313" key="2">
    <source>
        <dbReference type="EMBL" id="KKL24442.1"/>
    </source>
</evidence>
<feature type="region of interest" description="Disordered" evidence="1">
    <location>
        <begin position="1"/>
        <end position="29"/>
    </location>
</feature>
<dbReference type="EMBL" id="LAZR01036592">
    <property type="protein sequence ID" value="KKL24442.1"/>
    <property type="molecule type" value="Genomic_DNA"/>
</dbReference>
<sequence>AKRHDEESGREYEKHYDSIETFTDTNREE</sequence>
<evidence type="ECO:0000256" key="1">
    <source>
        <dbReference type="SAM" id="MobiDB-lite"/>
    </source>
</evidence>
<reference evidence="2" key="1">
    <citation type="journal article" date="2015" name="Nature">
        <title>Complex archaea that bridge the gap between prokaryotes and eukaryotes.</title>
        <authorList>
            <person name="Spang A."/>
            <person name="Saw J.H."/>
            <person name="Jorgensen S.L."/>
            <person name="Zaremba-Niedzwiedzka K."/>
            <person name="Martijn J."/>
            <person name="Lind A.E."/>
            <person name="van Eijk R."/>
            <person name="Schleper C."/>
            <person name="Guy L."/>
            <person name="Ettema T.J."/>
        </authorList>
    </citation>
    <scope>NUCLEOTIDE SEQUENCE</scope>
</reference>